<evidence type="ECO:0000313" key="1">
    <source>
        <dbReference type="EMBL" id="KKK82328.1"/>
    </source>
</evidence>
<reference evidence="1" key="1">
    <citation type="journal article" date="2015" name="Nature">
        <title>Complex archaea that bridge the gap between prokaryotes and eukaryotes.</title>
        <authorList>
            <person name="Spang A."/>
            <person name="Saw J.H."/>
            <person name="Jorgensen S.L."/>
            <person name="Zaremba-Niedzwiedzka K."/>
            <person name="Martijn J."/>
            <person name="Lind A.E."/>
            <person name="van Eijk R."/>
            <person name="Schleper C."/>
            <person name="Guy L."/>
            <person name="Ettema T.J."/>
        </authorList>
    </citation>
    <scope>NUCLEOTIDE SEQUENCE</scope>
</reference>
<dbReference type="EMBL" id="LAZR01052723">
    <property type="protein sequence ID" value="KKK82328.1"/>
    <property type="molecule type" value="Genomic_DNA"/>
</dbReference>
<accession>A0A0F8YLR8</accession>
<gene>
    <name evidence="1" type="ORF">LCGC14_2804470</name>
</gene>
<sequence length="33" mass="3509">MIYTKDGKLLVTPDGDLATTCFEAGDDCDACEP</sequence>
<protein>
    <submittedName>
        <fullName evidence="1">Uncharacterized protein</fullName>
    </submittedName>
</protein>
<feature type="non-terminal residue" evidence="1">
    <location>
        <position position="33"/>
    </location>
</feature>
<organism evidence="1">
    <name type="scientific">marine sediment metagenome</name>
    <dbReference type="NCBI Taxonomy" id="412755"/>
    <lineage>
        <taxon>unclassified sequences</taxon>
        <taxon>metagenomes</taxon>
        <taxon>ecological metagenomes</taxon>
    </lineage>
</organism>
<name>A0A0F8YLR8_9ZZZZ</name>
<dbReference type="AlphaFoldDB" id="A0A0F8YLR8"/>
<proteinExistence type="predicted"/>
<comment type="caution">
    <text evidence="1">The sequence shown here is derived from an EMBL/GenBank/DDBJ whole genome shotgun (WGS) entry which is preliminary data.</text>
</comment>